<gene>
    <name evidence="1" type="ORF">QYF61_023121</name>
</gene>
<reference evidence="1 2" key="1">
    <citation type="journal article" date="2023" name="J. Hered.">
        <title>Chromosome-level genome of the wood stork (Mycteria americana) provides insight into avian chromosome evolution.</title>
        <authorList>
            <person name="Flamio R. Jr."/>
            <person name="Ramstad K.M."/>
        </authorList>
    </citation>
    <scope>NUCLEOTIDE SEQUENCE [LARGE SCALE GENOMIC DNA]</scope>
    <source>
        <strain evidence="1">JAX WOST 10</strain>
    </source>
</reference>
<keyword evidence="2" id="KW-1185">Reference proteome</keyword>
<dbReference type="GO" id="GO:0061343">
    <property type="term" value="P:cell adhesion involved in heart morphogenesis"/>
    <property type="evidence" value="ECO:0007669"/>
    <property type="project" value="TreeGrafter"/>
</dbReference>
<comment type="caution">
    <text evidence="1">The sequence shown here is derived from an EMBL/GenBank/DDBJ whole genome shotgun (WGS) entry which is preliminary data.</text>
</comment>
<organism evidence="1 2">
    <name type="scientific">Mycteria americana</name>
    <name type="common">Wood stork</name>
    <dbReference type="NCBI Taxonomy" id="33587"/>
    <lineage>
        <taxon>Eukaryota</taxon>
        <taxon>Metazoa</taxon>
        <taxon>Chordata</taxon>
        <taxon>Craniata</taxon>
        <taxon>Vertebrata</taxon>
        <taxon>Euteleostomi</taxon>
        <taxon>Archelosauria</taxon>
        <taxon>Archosauria</taxon>
        <taxon>Dinosauria</taxon>
        <taxon>Saurischia</taxon>
        <taxon>Theropoda</taxon>
        <taxon>Coelurosauria</taxon>
        <taxon>Aves</taxon>
        <taxon>Neognathae</taxon>
        <taxon>Neoaves</taxon>
        <taxon>Aequornithes</taxon>
        <taxon>Ciconiiformes</taxon>
        <taxon>Ciconiidae</taxon>
        <taxon>Mycteria</taxon>
    </lineage>
</organism>
<protein>
    <recommendedName>
        <fullName evidence="3">RNA-directed DNA polymerase from mobile element jockey</fullName>
    </recommendedName>
</protein>
<name>A0AAN7SFV3_MYCAM</name>
<sequence length="234" mass="25966">MPSQALYALKYFLRKVTSVRAGDFIYPPGSFPIHWDRPDSSIAAVRLDGSAGVFNGDLSSYILQAPEPQGRDGGNKVPPIVGEDQVRDHLRNLNIRKSLGPDKMHPRVLRESVDIVAKPLSIIFEKSWQSGEVPGDWKKGSTTPILKKGKKEDPGNYPLVSPTSVPASVLEEWLRELGLFSLEKQRLRGHLITLYNYLKGGCSEVGVSLFSQLSYAAPNLLAKQIRQENVMTIK</sequence>
<evidence type="ECO:0000313" key="1">
    <source>
        <dbReference type="EMBL" id="KAK4828061.1"/>
    </source>
</evidence>
<evidence type="ECO:0000313" key="2">
    <source>
        <dbReference type="Proteomes" id="UP001333110"/>
    </source>
</evidence>
<dbReference type="EMBL" id="JAUNZN010000002">
    <property type="protein sequence ID" value="KAK4828061.1"/>
    <property type="molecule type" value="Genomic_DNA"/>
</dbReference>
<evidence type="ECO:0008006" key="3">
    <source>
        <dbReference type="Google" id="ProtNLM"/>
    </source>
</evidence>
<dbReference type="GO" id="GO:0007508">
    <property type="term" value="P:larval heart development"/>
    <property type="evidence" value="ECO:0007669"/>
    <property type="project" value="TreeGrafter"/>
</dbReference>
<dbReference type="PANTHER" id="PTHR33395:SF22">
    <property type="entry name" value="REVERSE TRANSCRIPTASE DOMAIN-CONTAINING PROTEIN"/>
    <property type="match status" value="1"/>
</dbReference>
<dbReference type="GO" id="GO:0031012">
    <property type="term" value="C:extracellular matrix"/>
    <property type="evidence" value="ECO:0007669"/>
    <property type="project" value="TreeGrafter"/>
</dbReference>
<dbReference type="Proteomes" id="UP001333110">
    <property type="component" value="Unassembled WGS sequence"/>
</dbReference>
<dbReference type="AlphaFoldDB" id="A0AAN7SFV3"/>
<dbReference type="PANTHER" id="PTHR33395">
    <property type="entry name" value="TRANSCRIPTASE, PUTATIVE-RELATED-RELATED"/>
    <property type="match status" value="1"/>
</dbReference>
<accession>A0AAN7SFV3</accession>
<proteinExistence type="predicted"/>